<sequence length="226" mass="25846">MITINNETIVQFIEFLKLNIIPIAAFLISLATFIVTFANFRRNKASIKCKQLGDDYIACIIKPDRIDLNTPDVYWHNEFRVIMDIIITNESALPISVIEFTLNNKLKFNSYSKPSDKYSITIKPKEEIHNGVSFSGHEQKSIFPIGDEWLNPVIDIPPYTTLRGHLFFHFNDINDVSIGNNTLSIITSRKTFSFPVKISNSLHSVLQPPRKVLDARDRRSSLNSSM</sequence>
<organism evidence="2 3">
    <name type="scientific">Bacillus bingmayongensis</name>
    <dbReference type="NCBI Taxonomy" id="1150157"/>
    <lineage>
        <taxon>Bacteria</taxon>
        <taxon>Bacillati</taxon>
        <taxon>Bacillota</taxon>
        <taxon>Bacilli</taxon>
        <taxon>Bacillales</taxon>
        <taxon>Bacillaceae</taxon>
        <taxon>Bacillus</taxon>
    </lineage>
</organism>
<dbReference type="RefSeq" id="WP_374218810.1">
    <property type="nucleotide sequence ID" value="NZ_JAXOVW010000056.1"/>
</dbReference>
<evidence type="ECO:0008006" key="4">
    <source>
        <dbReference type="Google" id="ProtNLM"/>
    </source>
</evidence>
<keyword evidence="1" id="KW-0812">Transmembrane</keyword>
<gene>
    <name evidence="2" type="ORF">U2I54_20070</name>
</gene>
<keyword evidence="3" id="KW-1185">Reference proteome</keyword>
<feature type="transmembrane region" description="Helical" evidence="1">
    <location>
        <begin position="20"/>
        <end position="40"/>
    </location>
</feature>
<name>A0ABU5K0V4_9BACI</name>
<dbReference type="Proteomes" id="UP001291930">
    <property type="component" value="Unassembled WGS sequence"/>
</dbReference>
<evidence type="ECO:0000313" key="2">
    <source>
        <dbReference type="EMBL" id="MDZ5609295.1"/>
    </source>
</evidence>
<evidence type="ECO:0000313" key="3">
    <source>
        <dbReference type="Proteomes" id="UP001291930"/>
    </source>
</evidence>
<reference evidence="3" key="1">
    <citation type="submission" date="2023-11" db="EMBL/GenBank/DDBJ databases">
        <title>Genome Sequence of Bacillus pseudomycoides stain BUPM19.</title>
        <authorList>
            <person name="Farhat A."/>
        </authorList>
    </citation>
    <scope>NUCLEOTIDE SEQUENCE [LARGE SCALE GENOMIC DNA]</scope>
    <source>
        <strain evidence="3">BUPM19</strain>
    </source>
</reference>
<comment type="caution">
    <text evidence="2">The sequence shown here is derived from an EMBL/GenBank/DDBJ whole genome shotgun (WGS) entry which is preliminary data.</text>
</comment>
<keyword evidence="1" id="KW-0472">Membrane</keyword>
<dbReference type="EMBL" id="JAXOVW010000056">
    <property type="protein sequence ID" value="MDZ5609295.1"/>
    <property type="molecule type" value="Genomic_DNA"/>
</dbReference>
<keyword evidence="1" id="KW-1133">Transmembrane helix</keyword>
<protein>
    <recommendedName>
        <fullName evidence="4">DUF4352 domain-containing protein</fullName>
    </recommendedName>
</protein>
<accession>A0ABU5K0V4</accession>
<proteinExistence type="predicted"/>
<evidence type="ECO:0000256" key="1">
    <source>
        <dbReference type="SAM" id="Phobius"/>
    </source>
</evidence>